<dbReference type="InterPro" id="IPR002109">
    <property type="entry name" value="Glutaredoxin"/>
</dbReference>
<dbReference type="CDD" id="cd02976">
    <property type="entry name" value="NrdH"/>
    <property type="match status" value="1"/>
</dbReference>
<organism evidence="2">
    <name type="scientific">candidate division WWE3 bacterium</name>
    <dbReference type="NCBI Taxonomy" id="2053526"/>
    <lineage>
        <taxon>Bacteria</taxon>
        <taxon>Katanobacteria</taxon>
    </lineage>
</organism>
<evidence type="ECO:0000259" key="1">
    <source>
        <dbReference type="Pfam" id="PF00462"/>
    </source>
</evidence>
<dbReference type="AlphaFoldDB" id="A0A7V5J0K2"/>
<sequence length="84" mass="9590">MEKSLNSIVDNVTEAGPLKPSKIVLYSTMTCPYCNMEKSWLEQKKIDFDIVYVDLNREAGEELVKKTGQMGVPVTEIQYEDMEP</sequence>
<feature type="non-terminal residue" evidence="2">
    <location>
        <position position="84"/>
    </location>
</feature>
<evidence type="ECO:0000313" key="2">
    <source>
        <dbReference type="EMBL" id="HHH14198.1"/>
    </source>
</evidence>
<feature type="domain" description="Glutaredoxin" evidence="1">
    <location>
        <begin position="23"/>
        <end position="76"/>
    </location>
</feature>
<dbReference type="Proteomes" id="UP000886106">
    <property type="component" value="Unassembled WGS sequence"/>
</dbReference>
<dbReference type="Pfam" id="PF00462">
    <property type="entry name" value="Glutaredoxin"/>
    <property type="match status" value="1"/>
</dbReference>
<dbReference type="SUPFAM" id="SSF52833">
    <property type="entry name" value="Thioredoxin-like"/>
    <property type="match status" value="1"/>
</dbReference>
<dbReference type="Gene3D" id="3.40.30.10">
    <property type="entry name" value="Glutaredoxin"/>
    <property type="match status" value="1"/>
</dbReference>
<accession>A0A7V5J0K2</accession>
<reference evidence="2" key="1">
    <citation type="journal article" date="2020" name="mSystems">
        <title>Genome- and Community-Level Interaction Insights into Carbon Utilization and Element Cycling Functions of Hydrothermarchaeota in Hydrothermal Sediment.</title>
        <authorList>
            <person name="Zhou Z."/>
            <person name="Liu Y."/>
            <person name="Xu W."/>
            <person name="Pan J."/>
            <person name="Luo Z.H."/>
            <person name="Li M."/>
        </authorList>
    </citation>
    <scope>NUCLEOTIDE SEQUENCE [LARGE SCALE GENOMIC DNA]</scope>
    <source>
        <strain evidence="2">HyVt-517</strain>
    </source>
</reference>
<dbReference type="EMBL" id="DRNS01000046">
    <property type="protein sequence ID" value="HHH14198.1"/>
    <property type="molecule type" value="Genomic_DNA"/>
</dbReference>
<dbReference type="PROSITE" id="PS51354">
    <property type="entry name" value="GLUTAREDOXIN_2"/>
    <property type="match status" value="1"/>
</dbReference>
<comment type="caution">
    <text evidence="2">The sequence shown here is derived from an EMBL/GenBank/DDBJ whole genome shotgun (WGS) entry which is preliminary data.</text>
</comment>
<protein>
    <submittedName>
        <fullName evidence="2">Glutaredoxin family protein</fullName>
    </submittedName>
</protein>
<name>A0A7V5J0K2_UNCKA</name>
<dbReference type="InterPro" id="IPR036249">
    <property type="entry name" value="Thioredoxin-like_sf"/>
</dbReference>
<proteinExistence type="predicted"/>
<gene>
    <name evidence="2" type="ORF">ENJ78_00635</name>
</gene>